<keyword evidence="9" id="KW-1185">Reference proteome</keyword>
<sequence>MQNQTNYYSLPAVHASVTPLTVVYGLAAPLVSVTVVGYVVLRRRLSKEPLQLLRRDLGRTRPPRIRLSRLSFAARFRVRHALREYRTYLLMLCAMLLSVLLLVLSLGMRASIAAYADDVRSGIPFGYMYVLAGDLPSSQHPDDLLDDLPDDAELASVRSVSLSRPLSRSSGAGPDNVSLIGVSEGSRYFTQDLQVPAADHVYVSEPMALRHSLSAGDQLTLTTADGQGHDVVVEGTVSYPEPMVFSPRASANELLGEQPDSANAVLTSAEDDALARQAVTTVSRSGIIKGVDTMASLMATTVYTVLAASVALLVLVMLLLMRMAIDKETYSISLMRTLGYSEREVGSFYLDSYLLLAVVALLVGVPLSVAVMRPVWQVLIASVSFSIEFVLPWGSVAVIAALVITTCAAARLAAGRHLSRVEATEILKDRE</sequence>
<name>A0ABN5PML1_9ACTO</name>
<evidence type="ECO:0000313" key="8">
    <source>
        <dbReference type="EMBL" id="AYD89519.1"/>
    </source>
</evidence>
<dbReference type="PANTHER" id="PTHR30287">
    <property type="entry name" value="MEMBRANE COMPONENT OF PREDICTED ABC SUPERFAMILY METABOLITE UPTAKE TRANSPORTER"/>
    <property type="match status" value="1"/>
</dbReference>
<evidence type="ECO:0000259" key="7">
    <source>
        <dbReference type="Pfam" id="PF02687"/>
    </source>
</evidence>
<dbReference type="EMBL" id="CP032514">
    <property type="protein sequence ID" value="AYD89519.1"/>
    <property type="molecule type" value="Genomic_DNA"/>
</dbReference>
<dbReference type="InterPro" id="IPR038766">
    <property type="entry name" value="Membrane_comp_ABC_pdt"/>
</dbReference>
<feature type="domain" description="ABC3 transporter permease C-terminal" evidence="7">
    <location>
        <begin position="305"/>
        <end position="422"/>
    </location>
</feature>
<dbReference type="RefSeq" id="WP_120204078.1">
    <property type="nucleotide sequence ID" value="NZ_CP032514.1"/>
</dbReference>
<dbReference type="Proteomes" id="UP000273001">
    <property type="component" value="Chromosome"/>
</dbReference>
<dbReference type="PANTHER" id="PTHR30287:SF2">
    <property type="entry name" value="BLL1001 PROTEIN"/>
    <property type="match status" value="1"/>
</dbReference>
<feature type="transmembrane region" description="Helical" evidence="6">
    <location>
        <begin position="87"/>
        <end position="108"/>
    </location>
</feature>
<evidence type="ECO:0000256" key="2">
    <source>
        <dbReference type="ARBA" id="ARBA00022475"/>
    </source>
</evidence>
<comment type="subcellular location">
    <subcellularLocation>
        <location evidence="1">Cell membrane</location>
        <topology evidence="1">Multi-pass membrane protein</topology>
    </subcellularLocation>
</comment>
<evidence type="ECO:0000256" key="3">
    <source>
        <dbReference type="ARBA" id="ARBA00022692"/>
    </source>
</evidence>
<evidence type="ECO:0000313" key="9">
    <source>
        <dbReference type="Proteomes" id="UP000273001"/>
    </source>
</evidence>
<evidence type="ECO:0000256" key="5">
    <source>
        <dbReference type="ARBA" id="ARBA00023136"/>
    </source>
</evidence>
<dbReference type="InterPro" id="IPR003838">
    <property type="entry name" value="ABC3_permease_C"/>
</dbReference>
<evidence type="ECO:0000256" key="6">
    <source>
        <dbReference type="SAM" id="Phobius"/>
    </source>
</evidence>
<organism evidence="8 9">
    <name type="scientific">Actinomyces lilanjuaniae</name>
    <dbReference type="NCBI Taxonomy" id="2321394"/>
    <lineage>
        <taxon>Bacteria</taxon>
        <taxon>Bacillati</taxon>
        <taxon>Actinomycetota</taxon>
        <taxon>Actinomycetes</taxon>
        <taxon>Actinomycetales</taxon>
        <taxon>Actinomycetaceae</taxon>
        <taxon>Actinomyces</taxon>
    </lineage>
</organism>
<evidence type="ECO:0000256" key="1">
    <source>
        <dbReference type="ARBA" id="ARBA00004651"/>
    </source>
</evidence>
<protein>
    <submittedName>
        <fullName evidence="8">ABC transporter permease</fullName>
    </submittedName>
</protein>
<keyword evidence="5 6" id="KW-0472">Membrane</keyword>
<evidence type="ECO:0000256" key="4">
    <source>
        <dbReference type="ARBA" id="ARBA00022989"/>
    </source>
</evidence>
<feature type="transmembrane region" description="Helical" evidence="6">
    <location>
        <begin position="302"/>
        <end position="325"/>
    </location>
</feature>
<dbReference type="Pfam" id="PF02687">
    <property type="entry name" value="FtsX"/>
    <property type="match status" value="1"/>
</dbReference>
<accession>A0ABN5PML1</accession>
<keyword evidence="2" id="KW-1003">Cell membrane</keyword>
<gene>
    <name evidence="8" type="ORF">D5R93_04595</name>
</gene>
<reference evidence="8 9" key="1">
    <citation type="submission" date="2018-09" db="EMBL/GenBank/DDBJ databases">
        <authorList>
            <person name="Li J."/>
        </authorList>
    </citation>
    <scope>NUCLEOTIDE SEQUENCE [LARGE SCALE GENOMIC DNA]</scope>
    <source>
        <strain evidence="8 9">2129</strain>
    </source>
</reference>
<keyword evidence="4 6" id="KW-1133">Transmembrane helix</keyword>
<feature type="transmembrane region" description="Helical" evidence="6">
    <location>
        <begin position="20"/>
        <end position="41"/>
    </location>
</feature>
<proteinExistence type="predicted"/>
<feature type="transmembrane region" description="Helical" evidence="6">
    <location>
        <begin position="346"/>
        <end position="369"/>
    </location>
</feature>
<keyword evidence="3 6" id="KW-0812">Transmembrane</keyword>
<feature type="transmembrane region" description="Helical" evidence="6">
    <location>
        <begin position="389"/>
        <end position="410"/>
    </location>
</feature>